<keyword evidence="2" id="KW-1185">Reference proteome</keyword>
<evidence type="ECO:0000313" key="2">
    <source>
        <dbReference type="Proteomes" id="UP000005408"/>
    </source>
</evidence>
<dbReference type="EnsemblMetazoa" id="G14824.1">
    <property type="protein sequence ID" value="G14824.1:cds"/>
    <property type="gene ID" value="G14824"/>
</dbReference>
<protein>
    <submittedName>
        <fullName evidence="1">Uncharacterized protein</fullName>
    </submittedName>
</protein>
<dbReference type="Proteomes" id="UP000005408">
    <property type="component" value="Unassembled WGS sequence"/>
</dbReference>
<dbReference type="AlphaFoldDB" id="A0A8W8ILC2"/>
<dbReference type="CDD" id="cd15457">
    <property type="entry name" value="NADAR"/>
    <property type="match status" value="1"/>
</dbReference>
<accession>A0A8W8ILC2</accession>
<dbReference type="InterPro" id="IPR037238">
    <property type="entry name" value="YbiA-like_sf"/>
</dbReference>
<dbReference type="InterPro" id="IPR012816">
    <property type="entry name" value="NADAR"/>
</dbReference>
<dbReference type="Gene3D" id="1.10.357.40">
    <property type="entry name" value="YbiA-like"/>
    <property type="match status" value="1"/>
</dbReference>
<sequence>MKMAYVNGSVVHNALIKPVYIKNSEIQQDRSNRISDFEMETGHWKQQCKNERVCRVCRKPGYAPGSPECKHYVDPPTTGEVVVFQGMSNPISNFYPCSINVFGEKYNSAEHAYQLTKAIRACDLDAAKKVREAEKGFGRQKDWTYHQGPAGLAH</sequence>
<name>A0A8W8ILC2_MAGGI</name>
<reference evidence="1" key="1">
    <citation type="submission" date="2022-08" db="UniProtKB">
        <authorList>
            <consortium name="EnsemblMetazoa"/>
        </authorList>
    </citation>
    <scope>IDENTIFICATION</scope>
    <source>
        <strain evidence="1">05x7-T-G4-1.051#20</strain>
    </source>
</reference>
<proteinExistence type="predicted"/>
<evidence type="ECO:0000313" key="1">
    <source>
        <dbReference type="EnsemblMetazoa" id="G14824.1:cds"/>
    </source>
</evidence>
<dbReference type="SUPFAM" id="SSF143990">
    <property type="entry name" value="YbiA-like"/>
    <property type="match status" value="1"/>
</dbReference>
<organism evidence="1 2">
    <name type="scientific">Magallana gigas</name>
    <name type="common">Pacific oyster</name>
    <name type="synonym">Crassostrea gigas</name>
    <dbReference type="NCBI Taxonomy" id="29159"/>
    <lineage>
        <taxon>Eukaryota</taxon>
        <taxon>Metazoa</taxon>
        <taxon>Spiralia</taxon>
        <taxon>Lophotrochozoa</taxon>
        <taxon>Mollusca</taxon>
        <taxon>Bivalvia</taxon>
        <taxon>Autobranchia</taxon>
        <taxon>Pteriomorphia</taxon>
        <taxon>Ostreida</taxon>
        <taxon>Ostreoidea</taxon>
        <taxon>Ostreidae</taxon>
        <taxon>Magallana</taxon>
    </lineage>
</organism>